<feature type="transmembrane region" description="Helical" evidence="1">
    <location>
        <begin position="42"/>
        <end position="63"/>
    </location>
</feature>
<feature type="transmembrane region" description="Helical" evidence="1">
    <location>
        <begin position="70"/>
        <end position="95"/>
    </location>
</feature>
<evidence type="ECO:0000313" key="2">
    <source>
        <dbReference type="EMBL" id="GIY47044.1"/>
    </source>
</evidence>
<organism evidence="2 3">
    <name type="scientific">Caerostris extrusa</name>
    <name type="common">Bark spider</name>
    <name type="synonym">Caerostris bankana</name>
    <dbReference type="NCBI Taxonomy" id="172846"/>
    <lineage>
        <taxon>Eukaryota</taxon>
        <taxon>Metazoa</taxon>
        <taxon>Ecdysozoa</taxon>
        <taxon>Arthropoda</taxon>
        <taxon>Chelicerata</taxon>
        <taxon>Arachnida</taxon>
        <taxon>Araneae</taxon>
        <taxon>Araneomorphae</taxon>
        <taxon>Entelegynae</taxon>
        <taxon>Araneoidea</taxon>
        <taxon>Araneidae</taxon>
        <taxon>Caerostris</taxon>
    </lineage>
</organism>
<keyword evidence="1" id="KW-1133">Transmembrane helix</keyword>
<keyword evidence="3" id="KW-1185">Reference proteome</keyword>
<name>A0AAV4TLU9_CAEEX</name>
<proteinExistence type="predicted"/>
<protein>
    <recommendedName>
        <fullName evidence="4">Protein E5</fullName>
    </recommendedName>
</protein>
<reference evidence="2 3" key="1">
    <citation type="submission" date="2021-06" db="EMBL/GenBank/DDBJ databases">
        <title>Caerostris extrusa draft genome.</title>
        <authorList>
            <person name="Kono N."/>
            <person name="Arakawa K."/>
        </authorList>
    </citation>
    <scope>NUCLEOTIDE SEQUENCE [LARGE SCALE GENOMIC DNA]</scope>
</reference>
<dbReference type="EMBL" id="BPLR01011518">
    <property type="protein sequence ID" value="GIY47044.1"/>
    <property type="molecule type" value="Genomic_DNA"/>
</dbReference>
<comment type="caution">
    <text evidence="2">The sequence shown here is derived from an EMBL/GenBank/DDBJ whole genome shotgun (WGS) entry which is preliminary data.</text>
</comment>
<accession>A0AAV4TLU9</accession>
<gene>
    <name evidence="2" type="ORF">CEXT_413881</name>
</gene>
<feature type="transmembrane region" description="Helical" evidence="1">
    <location>
        <begin position="138"/>
        <end position="157"/>
    </location>
</feature>
<keyword evidence="1" id="KW-0472">Membrane</keyword>
<dbReference type="AlphaFoldDB" id="A0AAV4TLU9"/>
<feature type="transmembrane region" description="Helical" evidence="1">
    <location>
        <begin position="101"/>
        <end position="126"/>
    </location>
</feature>
<evidence type="ECO:0000313" key="3">
    <source>
        <dbReference type="Proteomes" id="UP001054945"/>
    </source>
</evidence>
<evidence type="ECO:0000256" key="1">
    <source>
        <dbReference type="SAM" id="Phobius"/>
    </source>
</evidence>
<sequence length="158" mass="17557">MGHIMADLARHIAGSCASYLFLCNNPDIAGRDVDEKLDMNLAFHQLHASILALLLATLCLYCCSTTCYSIYLILLYCLLLYASTVALLLATLYLFNLVLLLATLCLYYLLLYASNLVLLLATLCIYSISTTSYSMPLLLLYLLLYASTLALLLATRYL</sequence>
<evidence type="ECO:0008006" key="4">
    <source>
        <dbReference type="Google" id="ProtNLM"/>
    </source>
</evidence>
<dbReference type="Proteomes" id="UP001054945">
    <property type="component" value="Unassembled WGS sequence"/>
</dbReference>
<keyword evidence="1" id="KW-0812">Transmembrane</keyword>